<dbReference type="Pfam" id="PF08007">
    <property type="entry name" value="JmjC_2"/>
    <property type="match status" value="1"/>
</dbReference>
<dbReference type="InterPro" id="IPR039994">
    <property type="entry name" value="NO66-like"/>
</dbReference>
<keyword evidence="2" id="KW-0479">Metal-binding</keyword>
<dbReference type="GO" id="GO:0046872">
    <property type="term" value="F:metal ion binding"/>
    <property type="evidence" value="ECO:0007669"/>
    <property type="project" value="UniProtKB-KW"/>
</dbReference>
<evidence type="ECO:0000313" key="6">
    <source>
        <dbReference type="Proteomes" id="UP000315252"/>
    </source>
</evidence>
<evidence type="ECO:0000256" key="2">
    <source>
        <dbReference type="ARBA" id="ARBA00022723"/>
    </source>
</evidence>
<protein>
    <submittedName>
        <fullName evidence="5">Cupin domain-containing protein</fullName>
    </submittedName>
</protein>
<comment type="caution">
    <text evidence="5">The sequence shown here is derived from an EMBL/GenBank/DDBJ whole genome shotgun (WGS) entry which is preliminary data.</text>
</comment>
<evidence type="ECO:0000256" key="3">
    <source>
        <dbReference type="ARBA" id="ARBA00023004"/>
    </source>
</evidence>
<dbReference type="EMBL" id="VHSH01000005">
    <property type="protein sequence ID" value="TQV78988.1"/>
    <property type="molecule type" value="Genomic_DNA"/>
</dbReference>
<dbReference type="SUPFAM" id="SSF51197">
    <property type="entry name" value="Clavaminate synthase-like"/>
    <property type="match status" value="1"/>
</dbReference>
<dbReference type="PROSITE" id="PS51184">
    <property type="entry name" value="JMJC"/>
    <property type="match status" value="1"/>
</dbReference>
<reference evidence="5 6" key="1">
    <citation type="submission" date="2019-06" db="EMBL/GenBank/DDBJ databases">
        <title>Whole genome sequence for Rhodospirillaceae sp. R148.</title>
        <authorList>
            <person name="Wang G."/>
        </authorList>
    </citation>
    <scope>NUCLEOTIDE SEQUENCE [LARGE SCALE GENOMIC DNA]</scope>
    <source>
        <strain evidence="5 6">R148</strain>
    </source>
</reference>
<name>A0A545TP87_9PROT</name>
<dbReference type="SMART" id="SM00558">
    <property type="entry name" value="JmjC"/>
    <property type="match status" value="1"/>
</dbReference>
<comment type="cofactor">
    <cofactor evidence="1">
        <name>Fe(2+)</name>
        <dbReference type="ChEBI" id="CHEBI:29033"/>
    </cofactor>
</comment>
<dbReference type="Gene3D" id="3.40.366.30">
    <property type="entry name" value="50S ribosomal protein L16 arginine hydroxylase, Chain A, Domain 2"/>
    <property type="match status" value="1"/>
</dbReference>
<proteinExistence type="predicted"/>
<evidence type="ECO:0000313" key="5">
    <source>
        <dbReference type="EMBL" id="TQV78988.1"/>
    </source>
</evidence>
<sequence length="452" mass="49841">MFYACSPQQHPRSNSDPIPLPTLHIRRRICDCLWQKLLSEMALNLGAGHAHVITGASFSTSEPVMSSSPATLVTLDALPPVAEFYAHYWNKRPFLVRDAIDQAVMGRLITPDELAGLSMEETVRARMVSREDWSCQFGPFGEEDFNTAGKPPWSLLVQNVEQFHPDTAALLRAFDFAPRWLMDDVMVSFSTRGGTIGGHVDSYHVFLVQGQGTRRWTVGREAVMDEVYIDGLELKILKDPIDGDCVEVTSGDVLYIPPHFAHEGSTLDDALTFSVGFLGPKLSELYGAYGQYLAEQEACDHRYVGAGLSAESAGFTLSINAVEVLRNHLAEPLSAPAFSEWLAAFFTGSSNEDIEEDSERDDALSQSAFTDALQAGTGLIKPAYVKFALIPSPRGRYSLGFNRKTFDIDEDALAVILSLMKEEAVTRNDTPALLDHPGLLRALYNQQALEFV</sequence>
<feature type="domain" description="JmjC" evidence="4">
    <location>
        <begin position="166"/>
        <end position="294"/>
    </location>
</feature>
<keyword evidence="3" id="KW-0408">Iron</keyword>
<evidence type="ECO:0000259" key="4">
    <source>
        <dbReference type="PROSITE" id="PS51184"/>
    </source>
</evidence>
<organism evidence="5 6">
    <name type="scientific">Denitrobaculum tricleocarpae</name>
    <dbReference type="NCBI Taxonomy" id="2591009"/>
    <lineage>
        <taxon>Bacteria</taxon>
        <taxon>Pseudomonadati</taxon>
        <taxon>Pseudomonadota</taxon>
        <taxon>Alphaproteobacteria</taxon>
        <taxon>Rhodospirillales</taxon>
        <taxon>Rhodospirillaceae</taxon>
        <taxon>Denitrobaculum</taxon>
    </lineage>
</organism>
<keyword evidence="6" id="KW-1185">Reference proteome</keyword>
<dbReference type="OrthoDB" id="9764016at2"/>
<accession>A0A545TP87</accession>
<dbReference type="InterPro" id="IPR003347">
    <property type="entry name" value="JmjC_dom"/>
</dbReference>
<dbReference type="PANTHER" id="PTHR13096">
    <property type="entry name" value="MINA53 MYC INDUCED NUCLEAR ANTIGEN"/>
    <property type="match status" value="1"/>
</dbReference>
<dbReference type="PANTHER" id="PTHR13096:SF8">
    <property type="entry name" value="RIBOSOMAL OXYGENASE 1"/>
    <property type="match status" value="1"/>
</dbReference>
<evidence type="ECO:0000256" key="1">
    <source>
        <dbReference type="ARBA" id="ARBA00001954"/>
    </source>
</evidence>
<gene>
    <name evidence="5" type="ORF">FKG95_14990</name>
</gene>
<dbReference type="AlphaFoldDB" id="A0A545TP87"/>
<dbReference type="Gene3D" id="2.60.120.650">
    <property type="entry name" value="Cupin"/>
    <property type="match status" value="1"/>
</dbReference>
<dbReference type="GO" id="GO:0016706">
    <property type="term" value="F:2-oxoglutarate-dependent dioxygenase activity"/>
    <property type="evidence" value="ECO:0007669"/>
    <property type="project" value="TreeGrafter"/>
</dbReference>
<dbReference type="Proteomes" id="UP000315252">
    <property type="component" value="Unassembled WGS sequence"/>
</dbReference>